<evidence type="ECO:0000259" key="8">
    <source>
        <dbReference type="PROSITE" id="PS50850"/>
    </source>
</evidence>
<reference evidence="9 10" key="1">
    <citation type="journal article" date="2011" name="Stand. Genomic Sci.">
        <title>Complete genome sequence of Allochromatium vinosum DSM 180(T).</title>
        <authorList>
            <person name="Weissgerber T."/>
            <person name="Zigann R."/>
            <person name="Bruce D."/>
            <person name="Chang Y.J."/>
            <person name="Detter J.C."/>
            <person name="Han C."/>
            <person name="Hauser L."/>
            <person name="Jeffries C.D."/>
            <person name="Land M."/>
            <person name="Munk A.C."/>
            <person name="Tapia R."/>
            <person name="Dahl C."/>
        </authorList>
    </citation>
    <scope>NUCLEOTIDE SEQUENCE [LARGE SCALE GENOMIC DNA]</scope>
    <source>
        <strain evidence="10">ATCC 17899 / DSM 180 / NBRC 103801 / NCIMB 10441 / D</strain>
    </source>
</reference>
<evidence type="ECO:0000256" key="6">
    <source>
        <dbReference type="ARBA" id="ARBA00023136"/>
    </source>
</evidence>
<dbReference type="eggNOG" id="COG2814">
    <property type="taxonomic scope" value="Bacteria"/>
</dbReference>
<dbReference type="PROSITE" id="PS50850">
    <property type="entry name" value="MFS"/>
    <property type="match status" value="1"/>
</dbReference>
<sequence>MLSVFRERNYSLFFTGQGLSLIGSWIQSTTFNWLLYQLTDSALQLGYLTALMNLPALLLLPLAGSLVDRFDRRRLLLVLQSLFMVQALILGVITHFELLTLPLVVVMGCIQSLLTAFDGPARQAIVPRLVHDKATLPAAISVNSMLFNSARAIGPPIAGWLMAQLGPAPCFLLNALSYLFMLAALVLIRLSEPVSSMGPRPSRGALRNLGFILATPTLRYPIFSYLSVAVATMSVYVLLPVWAHEVMGAGAQGLGWLMGGIGAGALVGALVVGLQRRPERLWPLFRQAAVLLGLSLILLSLSAHAWVVGGVTLMLGMAYIAQGVAANTLLQLGIDDEHRAGVMAFYLLAAFGSIPIGNLLGGWLAQWLGLHQAALVSGVAVLGITALFWPTSNRVIASLEREAEPAGAVV</sequence>
<dbReference type="CDD" id="cd06173">
    <property type="entry name" value="MFS_MefA_like"/>
    <property type="match status" value="1"/>
</dbReference>
<dbReference type="PANTHER" id="PTHR23513">
    <property type="entry name" value="INTEGRAL MEMBRANE EFFLUX PROTEIN-RELATED"/>
    <property type="match status" value="1"/>
</dbReference>
<dbReference type="Proteomes" id="UP000001441">
    <property type="component" value="Chromosome"/>
</dbReference>
<keyword evidence="4 7" id="KW-0812">Transmembrane</keyword>
<dbReference type="PANTHER" id="PTHR23513:SF11">
    <property type="entry name" value="STAPHYLOFERRIN A TRANSPORTER"/>
    <property type="match status" value="1"/>
</dbReference>
<evidence type="ECO:0000256" key="5">
    <source>
        <dbReference type="ARBA" id="ARBA00022989"/>
    </source>
</evidence>
<feature type="transmembrane region" description="Helical" evidence="7">
    <location>
        <begin position="370"/>
        <end position="389"/>
    </location>
</feature>
<evidence type="ECO:0000313" key="10">
    <source>
        <dbReference type="Proteomes" id="UP000001441"/>
    </source>
</evidence>
<keyword evidence="2" id="KW-0813">Transport</keyword>
<keyword evidence="10" id="KW-1185">Reference proteome</keyword>
<dbReference type="OrthoDB" id="9775268at2"/>
<feature type="transmembrane region" description="Helical" evidence="7">
    <location>
        <begin position="42"/>
        <end position="63"/>
    </location>
</feature>
<evidence type="ECO:0000313" key="9">
    <source>
        <dbReference type="EMBL" id="ADC63724.1"/>
    </source>
</evidence>
<dbReference type="InterPro" id="IPR010290">
    <property type="entry name" value="TM_effector"/>
</dbReference>
<dbReference type="AlphaFoldDB" id="D3RQP0"/>
<protein>
    <submittedName>
        <fullName evidence="9">Major facilitator superfamily MFS_1</fullName>
    </submittedName>
</protein>
<feature type="transmembrane region" description="Helical" evidence="7">
    <location>
        <begin position="171"/>
        <end position="190"/>
    </location>
</feature>
<comment type="subcellular location">
    <subcellularLocation>
        <location evidence="1">Cell membrane</location>
        <topology evidence="1">Multi-pass membrane protein</topology>
    </subcellularLocation>
</comment>
<keyword evidence="5 7" id="KW-1133">Transmembrane helix</keyword>
<evidence type="ECO:0000256" key="2">
    <source>
        <dbReference type="ARBA" id="ARBA00022448"/>
    </source>
</evidence>
<dbReference type="GO" id="GO:0005886">
    <property type="term" value="C:plasma membrane"/>
    <property type="evidence" value="ECO:0007669"/>
    <property type="project" value="UniProtKB-SubCell"/>
</dbReference>
<dbReference type="GO" id="GO:0022857">
    <property type="term" value="F:transmembrane transporter activity"/>
    <property type="evidence" value="ECO:0007669"/>
    <property type="project" value="InterPro"/>
</dbReference>
<keyword evidence="3" id="KW-1003">Cell membrane</keyword>
<gene>
    <name evidence="9" type="ordered locus">Alvin_2818</name>
</gene>
<feature type="transmembrane region" description="Helical" evidence="7">
    <location>
        <begin position="12"/>
        <end position="36"/>
    </location>
</feature>
<keyword evidence="6 7" id="KW-0472">Membrane</keyword>
<dbReference type="EMBL" id="CP001896">
    <property type="protein sequence ID" value="ADC63724.1"/>
    <property type="molecule type" value="Genomic_DNA"/>
</dbReference>
<feature type="transmembrane region" description="Helical" evidence="7">
    <location>
        <begin position="254"/>
        <end position="272"/>
    </location>
</feature>
<dbReference type="SUPFAM" id="SSF103473">
    <property type="entry name" value="MFS general substrate transporter"/>
    <property type="match status" value="1"/>
</dbReference>
<accession>D3RQP0</accession>
<proteinExistence type="predicted"/>
<dbReference type="InterPro" id="IPR020846">
    <property type="entry name" value="MFS_dom"/>
</dbReference>
<dbReference type="KEGG" id="alv:Alvin_2818"/>
<organism evidence="9 10">
    <name type="scientific">Allochromatium vinosum (strain ATCC 17899 / DSM 180 / NBRC 103801 / NCIMB 10441 / D)</name>
    <name type="common">Chromatium vinosum</name>
    <dbReference type="NCBI Taxonomy" id="572477"/>
    <lineage>
        <taxon>Bacteria</taxon>
        <taxon>Pseudomonadati</taxon>
        <taxon>Pseudomonadota</taxon>
        <taxon>Gammaproteobacteria</taxon>
        <taxon>Chromatiales</taxon>
        <taxon>Chromatiaceae</taxon>
        <taxon>Allochromatium</taxon>
    </lineage>
</organism>
<name>D3RQP0_ALLVD</name>
<evidence type="ECO:0000256" key="1">
    <source>
        <dbReference type="ARBA" id="ARBA00004651"/>
    </source>
</evidence>
<dbReference type="Pfam" id="PF05977">
    <property type="entry name" value="MFS_3"/>
    <property type="match status" value="1"/>
</dbReference>
<evidence type="ECO:0000256" key="7">
    <source>
        <dbReference type="SAM" id="Phobius"/>
    </source>
</evidence>
<feature type="domain" description="Major facilitator superfamily (MFS) profile" evidence="8">
    <location>
        <begin position="4"/>
        <end position="395"/>
    </location>
</feature>
<feature type="transmembrane region" description="Helical" evidence="7">
    <location>
        <begin position="284"/>
        <end position="307"/>
    </location>
</feature>
<dbReference type="RefSeq" id="WP_012971989.1">
    <property type="nucleotide sequence ID" value="NC_013851.1"/>
</dbReference>
<feature type="transmembrane region" description="Helical" evidence="7">
    <location>
        <begin position="344"/>
        <end position="364"/>
    </location>
</feature>
<feature type="transmembrane region" description="Helical" evidence="7">
    <location>
        <begin position="99"/>
        <end position="117"/>
    </location>
</feature>
<feature type="transmembrane region" description="Helical" evidence="7">
    <location>
        <begin position="222"/>
        <end position="242"/>
    </location>
</feature>
<dbReference type="HOGENOM" id="CLU_034180_11_2_6"/>
<dbReference type="STRING" id="572477.Alvin_2818"/>
<evidence type="ECO:0000256" key="4">
    <source>
        <dbReference type="ARBA" id="ARBA00022692"/>
    </source>
</evidence>
<evidence type="ECO:0000256" key="3">
    <source>
        <dbReference type="ARBA" id="ARBA00022475"/>
    </source>
</evidence>
<dbReference type="InterPro" id="IPR036259">
    <property type="entry name" value="MFS_trans_sf"/>
</dbReference>
<dbReference type="Gene3D" id="1.20.1250.20">
    <property type="entry name" value="MFS general substrate transporter like domains"/>
    <property type="match status" value="1"/>
</dbReference>